<evidence type="ECO:0000256" key="6">
    <source>
        <dbReference type="PROSITE-ProRule" id="PRU00169"/>
    </source>
</evidence>
<dbReference type="PROSITE" id="PS50110">
    <property type="entry name" value="RESPONSE_REGULATORY"/>
    <property type="match status" value="1"/>
</dbReference>
<dbReference type="PROSITE" id="PS50112">
    <property type="entry name" value="PAS"/>
    <property type="match status" value="1"/>
</dbReference>
<dbReference type="Proteomes" id="UP001161325">
    <property type="component" value="Unassembled WGS sequence"/>
</dbReference>
<evidence type="ECO:0000256" key="4">
    <source>
        <dbReference type="ARBA" id="ARBA00022679"/>
    </source>
</evidence>
<dbReference type="PANTHER" id="PTHR43304:SF1">
    <property type="entry name" value="PAC DOMAIN-CONTAINING PROTEIN"/>
    <property type="match status" value="1"/>
</dbReference>
<proteinExistence type="predicted"/>
<dbReference type="InterPro" id="IPR013655">
    <property type="entry name" value="PAS_fold_3"/>
</dbReference>
<evidence type="ECO:0000259" key="8">
    <source>
        <dbReference type="PROSITE" id="PS50112"/>
    </source>
</evidence>
<accession>A0AA37VDW4</accession>
<dbReference type="PANTHER" id="PTHR43304">
    <property type="entry name" value="PHYTOCHROME-LIKE PROTEIN CPH1"/>
    <property type="match status" value="1"/>
</dbReference>
<evidence type="ECO:0000313" key="10">
    <source>
        <dbReference type="EMBL" id="GLC24284.1"/>
    </source>
</evidence>
<name>A0AA37VDW4_9BACT</name>
<evidence type="ECO:0000256" key="1">
    <source>
        <dbReference type="ARBA" id="ARBA00000085"/>
    </source>
</evidence>
<dbReference type="AlphaFoldDB" id="A0AA37VDW4"/>
<evidence type="ECO:0000259" key="7">
    <source>
        <dbReference type="PROSITE" id="PS50110"/>
    </source>
</evidence>
<dbReference type="InterPro" id="IPR000014">
    <property type="entry name" value="PAS"/>
</dbReference>
<dbReference type="SMART" id="SM00086">
    <property type="entry name" value="PAC"/>
    <property type="match status" value="1"/>
</dbReference>
<dbReference type="Gene3D" id="3.30.450.20">
    <property type="entry name" value="PAS domain"/>
    <property type="match status" value="1"/>
</dbReference>
<evidence type="ECO:0000259" key="9">
    <source>
        <dbReference type="PROSITE" id="PS50113"/>
    </source>
</evidence>
<dbReference type="SMART" id="SM00091">
    <property type="entry name" value="PAS"/>
    <property type="match status" value="1"/>
</dbReference>
<dbReference type="InterPro" id="IPR011006">
    <property type="entry name" value="CheY-like_superfamily"/>
</dbReference>
<dbReference type="InterPro" id="IPR035965">
    <property type="entry name" value="PAS-like_dom_sf"/>
</dbReference>
<dbReference type="CDD" id="cd00130">
    <property type="entry name" value="PAS"/>
    <property type="match status" value="1"/>
</dbReference>
<protein>
    <recommendedName>
        <fullName evidence="2">histidine kinase</fullName>
        <ecNumber evidence="2">2.7.13.3</ecNumber>
    </recommendedName>
</protein>
<keyword evidence="4" id="KW-0808">Transferase</keyword>
<comment type="caution">
    <text evidence="6">Lacks conserved residue(s) required for the propagation of feature annotation.</text>
</comment>
<dbReference type="Pfam" id="PF08447">
    <property type="entry name" value="PAS_3"/>
    <property type="match status" value="1"/>
</dbReference>
<dbReference type="EC" id="2.7.13.3" evidence="2"/>
<dbReference type="Gene3D" id="3.40.50.2300">
    <property type="match status" value="1"/>
</dbReference>
<feature type="domain" description="PAC" evidence="9">
    <location>
        <begin position="202"/>
        <end position="250"/>
    </location>
</feature>
<dbReference type="GO" id="GO:0004673">
    <property type="term" value="F:protein histidine kinase activity"/>
    <property type="evidence" value="ECO:0007669"/>
    <property type="project" value="UniProtKB-EC"/>
</dbReference>
<dbReference type="InterPro" id="IPR001789">
    <property type="entry name" value="Sig_transdc_resp-reg_receiver"/>
</dbReference>
<dbReference type="PROSITE" id="PS50113">
    <property type="entry name" value="PAC"/>
    <property type="match status" value="1"/>
</dbReference>
<dbReference type="GO" id="GO:0000160">
    <property type="term" value="P:phosphorelay signal transduction system"/>
    <property type="evidence" value="ECO:0007669"/>
    <property type="project" value="InterPro"/>
</dbReference>
<dbReference type="SUPFAM" id="SSF55785">
    <property type="entry name" value="PYP-like sensor domain (PAS domain)"/>
    <property type="match status" value="1"/>
</dbReference>
<evidence type="ECO:0000313" key="11">
    <source>
        <dbReference type="Proteomes" id="UP001161325"/>
    </source>
</evidence>
<dbReference type="RefSeq" id="WP_284348732.1">
    <property type="nucleotide sequence ID" value="NZ_BRXS01000001.1"/>
</dbReference>
<feature type="domain" description="Response regulatory" evidence="7">
    <location>
        <begin position="4"/>
        <end position="121"/>
    </location>
</feature>
<reference evidence="10" key="1">
    <citation type="submission" date="2022-08" db="EMBL/GenBank/DDBJ databases">
        <title>Draft genome sequencing of Roseisolibacter agri AW1220.</title>
        <authorList>
            <person name="Tobiishi Y."/>
            <person name="Tonouchi A."/>
        </authorList>
    </citation>
    <scope>NUCLEOTIDE SEQUENCE</scope>
    <source>
        <strain evidence="10">AW1220</strain>
    </source>
</reference>
<sequence length="323" mass="36149">MAKRVLIVESRPAAADEIAARLSRLGYAVEAVADTVARAASLAAERVPDVAVVGGELGDPVDGPSAAAAIRLARPMPVVRLLGADAAVEAAGREDAALPGPLDLVLPCTDRELRTTLELALCQYHGARATHDLERFFAVSQDMFCFLDFSGYFRRLNPAWERTLGWTREEMMARRFIEFVHPDDRERTLQQNGQVRGGGMARGFENRYLCRDGSYRWLLWNSAPSTNDRTIYAVARDITARRAAEDERARLIAELQASLAEVQTLQAILPICSYCRRIRDDKNYWDSVESYLARHTRTRFSHGICPHCMATEVEPQLAKLERE</sequence>
<dbReference type="EMBL" id="BRXS01000001">
    <property type="protein sequence ID" value="GLC24284.1"/>
    <property type="molecule type" value="Genomic_DNA"/>
</dbReference>
<dbReference type="InterPro" id="IPR000700">
    <property type="entry name" value="PAS-assoc_C"/>
</dbReference>
<dbReference type="InterPro" id="IPR052162">
    <property type="entry name" value="Sensor_kinase/Photoreceptor"/>
</dbReference>
<evidence type="ECO:0000256" key="3">
    <source>
        <dbReference type="ARBA" id="ARBA00022553"/>
    </source>
</evidence>
<comment type="catalytic activity">
    <reaction evidence="1">
        <text>ATP + protein L-histidine = ADP + protein N-phospho-L-histidine.</text>
        <dbReference type="EC" id="2.7.13.3"/>
    </reaction>
</comment>
<keyword evidence="11" id="KW-1185">Reference proteome</keyword>
<keyword evidence="3" id="KW-0597">Phosphoprotein</keyword>
<organism evidence="10 11">
    <name type="scientific">Roseisolibacter agri</name>
    <dbReference type="NCBI Taxonomy" id="2014610"/>
    <lineage>
        <taxon>Bacteria</taxon>
        <taxon>Pseudomonadati</taxon>
        <taxon>Gemmatimonadota</taxon>
        <taxon>Gemmatimonadia</taxon>
        <taxon>Gemmatimonadales</taxon>
        <taxon>Gemmatimonadaceae</taxon>
        <taxon>Roseisolibacter</taxon>
    </lineage>
</organism>
<gene>
    <name evidence="10" type="ORF">rosag_07970</name>
</gene>
<evidence type="ECO:0000256" key="2">
    <source>
        <dbReference type="ARBA" id="ARBA00012438"/>
    </source>
</evidence>
<dbReference type="InterPro" id="IPR001610">
    <property type="entry name" value="PAC"/>
</dbReference>
<dbReference type="SUPFAM" id="SSF52172">
    <property type="entry name" value="CheY-like"/>
    <property type="match status" value="1"/>
</dbReference>
<feature type="domain" description="PAS" evidence="8">
    <location>
        <begin position="129"/>
        <end position="199"/>
    </location>
</feature>
<keyword evidence="5" id="KW-0418">Kinase</keyword>
<comment type="caution">
    <text evidence="10">The sequence shown here is derived from an EMBL/GenBank/DDBJ whole genome shotgun (WGS) entry which is preliminary data.</text>
</comment>
<dbReference type="NCBIfam" id="TIGR00229">
    <property type="entry name" value="sensory_box"/>
    <property type="match status" value="1"/>
</dbReference>
<evidence type="ECO:0000256" key="5">
    <source>
        <dbReference type="ARBA" id="ARBA00022777"/>
    </source>
</evidence>